<keyword evidence="3" id="KW-1185">Reference proteome</keyword>
<evidence type="ECO:0000313" key="3">
    <source>
        <dbReference type="Proteomes" id="UP000027265"/>
    </source>
</evidence>
<dbReference type="EMBL" id="KL197779">
    <property type="protein sequence ID" value="KDQ49593.1"/>
    <property type="molecule type" value="Genomic_DNA"/>
</dbReference>
<evidence type="ECO:0000313" key="2">
    <source>
        <dbReference type="EMBL" id="KDQ49593.1"/>
    </source>
</evidence>
<accession>A0A067P3V3</accession>
<name>A0A067P3V3_9AGAM</name>
<reference evidence="3" key="1">
    <citation type="journal article" date="2014" name="Proc. Natl. Acad. Sci. U.S.A.">
        <title>Extensive sampling of basidiomycete genomes demonstrates inadequacy of the white-rot/brown-rot paradigm for wood decay fungi.</title>
        <authorList>
            <person name="Riley R."/>
            <person name="Salamov A.A."/>
            <person name="Brown D.W."/>
            <person name="Nagy L.G."/>
            <person name="Floudas D."/>
            <person name="Held B.W."/>
            <person name="Levasseur A."/>
            <person name="Lombard V."/>
            <person name="Morin E."/>
            <person name="Otillar R."/>
            <person name="Lindquist E.A."/>
            <person name="Sun H."/>
            <person name="LaButti K.M."/>
            <person name="Schmutz J."/>
            <person name="Jabbour D."/>
            <person name="Luo H."/>
            <person name="Baker S.E."/>
            <person name="Pisabarro A.G."/>
            <person name="Walton J.D."/>
            <person name="Blanchette R.A."/>
            <person name="Henrissat B."/>
            <person name="Martin F."/>
            <person name="Cullen D."/>
            <person name="Hibbett D.S."/>
            <person name="Grigoriev I.V."/>
        </authorList>
    </citation>
    <scope>NUCLEOTIDE SEQUENCE [LARGE SCALE GENOMIC DNA]</scope>
    <source>
        <strain evidence="3">MUCL 33604</strain>
    </source>
</reference>
<dbReference type="Proteomes" id="UP000027265">
    <property type="component" value="Unassembled WGS sequence"/>
</dbReference>
<dbReference type="HOGENOM" id="CLU_719734_0_0_1"/>
<feature type="compositionally biased region" description="Polar residues" evidence="1">
    <location>
        <begin position="1"/>
        <end position="18"/>
    </location>
</feature>
<feature type="region of interest" description="Disordered" evidence="1">
    <location>
        <begin position="1"/>
        <end position="34"/>
    </location>
</feature>
<feature type="region of interest" description="Disordered" evidence="1">
    <location>
        <begin position="135"/>
        <end position="162"/>
    </location>
</feature>
<dbReference type="InParanoid" id="A0A067P3V3"/>
<dbReference type="AlphaFoldDB" id="A0A067P3V3"/>
<dbReference type="OrthoDB" id="3059771at2759"/>
<sequence>MATSTISSRISFPTLSSCPSPPLAPKSGSQSDQDPISYRRQHIQLFINLQHLTEMCSKRSSVELVSDEDDGGFIFNFDSLSAGPRTRLRSGSNSSISTICPPSELDMRDDADAWRQSPIIPPLIKPAGKGCFTAQDEGAPHVTSKDELPEIPDEEPSPLRSTSLAPSIKRMKVEPTRYALSLHPAQHHVEFWDLPTNLYYIWSGTLYIIDTQPHLDPIRPPISNLSIECSSYSRQARHSPTSPLFVVKFAESKVARDQVPQMMDCSKGIYSDVTWRREACDGTPVPVDDKASSGERRVHFADDEDQAVHEPQLRPSRWSLQFWVPIPIALFSRKETRKFKLKSKASFWSGSFLDQPPSAVAEDVEVTVSHLHWDREKGLAPARR</sequence>
<organism evidence="2 3">
    <name type="scientific">Jaapia argillacea MUCL 33604</name>
    <dbReference type="NCBI Taxonomy" id="933084"/>
    <lineage>
        <taxon>Eukaryota</taxon>
        <taxon>Fungi</taxon>
        <taxon>Dikarya</taxon>
        <taxon>Basidiomycota</taxon>
        <taxon>Agaricomycotina</taxon>
        <taxon>Agaricomycetes</taxon>
        <taxon>Agaricomycetidae</taxon>
        <taxon>Jaapiales</taxon>
        <taxon>Jaapiaceae</taxon>
        <taxon>Jaapia</taxon>
    </lineage>
</organism>
<evidence type="ECO:0000256" key="1">
    <source>
        <dbReference type="SAM" id="MobiDB-lite"/>
    </source>
</evidence>
<protein>
    <submittedName>
        <fullName evidence="2">Uncharacterized protein</fullName>
    </submittedName>
</protein>
<proteinExistence type="predicted"/>
<gene>
    <name evidence="2" type="ORF">JAAARDRAFT_638355</name>
</gene>